<sequence>MTGTGARPSSRLSLFLMSSLFPLQSACPWQSAMSDCNARFGGVWRLGARCSALFRRVSPAHRDTVPPTPTRLKMQC</sequence>
<gene>
    <name evidence="2" type="ORF">SETTUDRAFT_159436</name>
</gene>
<protein>
    <recommendedName>
        <fullName evidence="4">Secreted protein</fullName>
    </recommendedName>
</protein>
<reference evidence="2 3" key="1">
    <citation type="journal article" date="2012" name="PLoS Pathog.">
        <title>Diverse lifestyles and strategies of plant pathogenesis encoded in the genomes of eighteen Dothideomycetes fungi.</title>
        <authorList>
            <person name="Ohm R.A."/>
            <person name="Feau N."/>
            <person name="Henrissat B."/>
            <person name="Schoch C.L."/>
            <person name="Horwitz B.A."/>
            <person name="Barry K.W."/>
            <person name="Condon B.J."/>
            <person name="Copeland A.C."/>
            <person name="Dhillon B."/>
            <person name="Glaser F."/>
            <person name="Hesse C.N."/>
            <person name="Kosti I."/>
            <person name="LaButti K."/>
            <person name="Lindquist E.A."/>
            <person name="Lucas S."/>
            <person name="Salamov A.A."/>
            <person name="Bradshaw R.E."/>
            <person name="Ciuffetti L."/>
            <person name="Hamelin R.C."/>
            <person name="Kema G.H.J."/>
            <person name="Lawrence C."/>
            <person name="Scott J.A."/>
            <person name="Spatafora J.W."/>
            <person name="Turgeon B.G."/>
            <person name="de Wit P.J.G.M."/>
            <person name="Zhong S."/>
            <person name="Goodwin S.B."/>
            <person name="Grigoriev I.V."/>
        </authorList>
    </citation>
    <scope>NUCLEOTIDE SEQUENCE [LARGE SCALE GENOMIC DNA]</scope>
    <source>
        <strain evidence="3">28A</strain>
    </source>
</reference>
<reference evidence="2 3" key="2">
    <citation type="journal article" date="2013" name="PLoS Genet.">
        <title>Comparative genome structure, secondary metabolite, and effector coding capacity across Cochliobolus pathogens.</title>
        <authorList>
            <person name="Condon B.J."/>
            <person name="Leng Y."/>
            <person name="Wu D."/>
            <person name="Bushley K.E."/>
            <person name="Ohm R.A."/>
            <person name="Otillar R."/>
            <person name="Martin J."/>
            <person name="Schackwitz W."/>
            <person name="Grimwood J."/>
            <person name="MohdZainudin N."/>
            <person name="Xue C."/>
            <person name="Wang R."/>
            <person name="Manning V.A."/>
            <person name="Dhillon B."/>
            <person name="Tu Z.J."/>
            <person name="Steffenson B.J."/>
            <person name="Salamov A."/>
            <person name="Sun H."/>
            <person name="Lowry S."/>
            <person name="LaButti K."/>
            <person name="Han J."/>
            <person name="Copeland A."/>
            <person name="Lindquist E."/>
            <person name="Barry K."/>
            <person name="Schmutz J."/>
            <person name="Baker S.E."/>
            <person name="Ciuffetti L.M."/>
            <person name="Grigoriev I.V."/>
            <person name="Zhong S."/>
            <person name="Turgeon B.G."/>
        </authorList>
    </citation>
    <scope>NUCLEOTIDE SEQUENCE [LARGE SCALE GENOMIC DNA]</scope>
    <source>
        <strain evidence="3">28A</strain>
    </source>
</reference>
<evidence type="ECO:0008006" key="4">
    <source>
        <dbReference type="Google" id="ProtNLM"/>
    </source>
</evidence>
<dbReference type="Proteomes" id="UP000016935">
    <property type="component" value="Unassembled WGS sequence"/>
</dbReference>
<accession>R0IZA4</accession>
<feature type="signal peptide" evidence="1">
    <location>
        <begin position="1"/>
        <end position="26"/>
    </location>
</feature>
<dbReference type="HOGENOM" id="CLU_2656033_0_0_1"/>
<dbReference type="GeneID" id="19397936"/>
<proteinExistence type="predicted"/>
<dbReference type="AlphaFoldDB" id="R0IZA4"/>
<keyword evidence="3" id="KW-1185">Reference proteome</keyword>
<organism evidence="2 3">
    <name type="scientific">Exserohilum turcicum (strain 28A)</name>
    <name type="common">Northern leaf blight fungus</name>
    <name type="synonym">Setosphaeria turcica</name>
    <dbReference type="NCBI Taxonomy" id="671987"/>
    <lineage>
        <taxon>Eukaryota</taxon>
        <taxon>Fungi</taxon>
        <taxon>Dikarya</taxon>
        <taxon>Ascomycota</taxon>
        <taxon>Pezizomycotina</taxon>
        <taxon>Dothideomycetes</taxon>
        <taxon>Pleosporomycetidae</taxon>
        <taxon>Pleosporales</taxon>
        <taxon>Pleosporineae</taxon>
        <taxon>Pleosporaceae</taxon>
        <taxon>Exserohilum</taxon>
    </lineage>
</organism>
<evidence type="ECO:0000256" key="1">
    <source>
        <dbReference type="SAM" id="SignalP"/>
    </source>
</evidence>
<feature type="chain" id="PRO_5004343735" description="Secreted protein" evidence="1">
    <location>
        <begin position="27"/>
        <end position="76"/>
    </location>
</feature>
<dbReference type="RefSeq" id="XP_008022781.1">
    <property type="nucleotide sequence ID" value="XM_008024590.1"/>
</dbReference>
<dbReference type="EMBL" id="KB908504">
    <property type="protein sequence ID" value="EOA89881.1"/>
    <property type="molecule type" value="Genomic_DNA"/>
</dbReference>
<evidence type="ECO:0000313" key="3">
    <source>
        <dbReference type="Proteomes" id="UP000016935"/>
    </source>
</evidence>
<evidence type="ECO:0000313" key="2">
    <source>
        <dbReference type="EMBL" id="EOA89881.1"/>
    </source>
</evidence>
<keyword evidence="1" id="KW-0732">Signal</keyword>
<name>R0IZA4_EXST2</name>